<keyword evidence="2" id="KW-0812">Transmembrane</keyword>
<dbReference type="RefSeq" id="WP_249056565.1">
    <property type="nucleotide sequence ID" value="NZ_JALZWP010000002.1"/>
</dbReference>
<organism evidence="3 4">
    <name type="scientific">Roseinatronobacter domitianus</name>
    <dbReference type="NCBI Taxonomy" id="2940293"/>
    <lineage>
        <taxon>Bacteria</taxon>
        <taxon>Pseudomonadati</taxon>
        <taxon>Pseudomonadota</taxon>
        <taxon>Alphaproteobacteria</taxon>
        <taxon>Rhodobacterales</taxon>
        <taxon>Paracoccaceae</taxon>
        <taxon>Roseinatronobacter</taxon>
    </lineage>
</organism>
<dbReference type="Proteomes" id="UP001202550">
    <property type="component" value="Unassembled WGS sequence"/>
</dbReference>
<accession>A0ABT0LZQ2</accession>
<evidence type="ECO:0000313" key="3">
    <source>
        <dbReference type="EMBL" id="MCL1627868.1"/>
    </source>
</evidence>
<keyword evidence="2" id="KW-0472">Membrane</keyword>
<evidence type="ECO:0000256" key="2">
    <source>
        <dbReference type="SAM" id="Phobius"/>
    </source>
</evidence>
<feature type="transmembrane region" description="Helical" evidence="2">
    <location>
        <begin position="102"/>
        <end position="120"/>
    </location>
</feature>
<protein>
    <submittedName>
        <fullName evidence="3">Uncharacterized protein</fullName>
    </submittedName>
</protein>
<name>A0ABT0LZQ2_9RHOB</name>
<dbReference type="EMBL" id="JALZWP010000002">
    <property type="protein sequence ID" value="MCL1627868.1"/>
    <property type="molecule type" value="Genomic_DNA"/>
</dbReference>
<reference evidence="3 4" key="1">
    <citation type="submission" date="2022-05" db="EMBL/GenBank/DDBJ databases">
        <title>Seasonal and diel survey of microbial diversity of the Tyrrhenian coast.</title>
        <authorList>
            <person name="Gattoni G."/>
            <person name="Corral P."/>
        </authorList>
    </citation>
    <scope>NUCLEOTIDE SEQUENCE [LARGE SCALE GENOMIC DNA]</scope>
    <source>
        <strain evidence="3 4">V10</strain>
    </source>
</reference>
<feature type="region of interest" description="Disordered" evidence="1">
    <location>
        <begin position="54"/>
        <end position="92"/>
    </location>
</feature>
<comment type="caution">
    <text evidence="3">The sequence shown here is derived from an EMBL/GenBank/DDBJ whole genome shotgun (WGS) entry which is preliminary data.</text>
</comment>
<evidence type="ECO:0000256" key="1">
    <source>
        <dbReference type="SAM" id="MobiDB-lite"/>
    </source>
</evidence>
<gene>
    <name evidence="3" type="ORF">M3N55_03925</name>
</gene>
<feature type="compositionally biased region" description="Polar residues" evidence="1">
    <location>
        <begin position="68"/>
        <end position="77"/>
    </location>
</feature>
<sequence>MNGTLKLGPGRREETLAARQARVGIIANPRLAELPRSAPRDVWTRWPELRAAKRRARPAESGTAEATALNSFIQSVRRSAPAPDPTGTEEVSVPEPSWMRRLMIRIVIGSALLFGVFYAWRVTWFIS</sequence>
<proteinExistence type="predicted"/>
<keyword evidence="4" id="KW-1185">Reference proteome</keyword>
<keyword evidence="2" id="KW-1133">Transmembrane helix</keyword>
<evidence type="ECO:0000313" key="4">
    <source>
        <dbReference type="Proteomes" id="UP001202550"/>
    </source>
</evidence>